<evidence type="ECO:0000256" key="1">
    <source>
        <dbReference type="SAM" id="MobiDB-lite"/>
    </source>
</evidence>
<sequence length="86" mass="9384">MLQAVQFFSREHTAPLTATAPPVVLVTRKCAACVTKRNWAARAAQVCRLCPEVKLDCRVLPPGEGRPRSAAKSQPCLKPKSRPTTD</sequence>
<dbReference type="Proteomes" id="UP001066276">
    <property type="component" value="Chromosome 3_2"/>
</dbReference>
<name>A0AAV7TQX2_PLEWA</name>
<evidence type="ECO:0000313" key="3">
    <source>
        <dbReference type="Proteomes" id="UP001066276"/>
    </source>
</evidence>
<feature type="region of interest" description="Disordered" evidence="1">
    <location>
        <begin position="60"/>
        <end position="86"/>
    </location>
</feature>
<dbReference type="AlphaFoldDB" id="A0AAV7TQX2"/>
<keyword evidence="3" id="KW-1185">Reference proteome</keyword>
<protein>
    <submittedName>
        <fullName evidence="2">Uncharacterized protein</fullName>
    </submittedName>
</protein>
<dbReference type="EMBL" id="JANPWB010000006">
    <property type="protein sequence ID" value="KAJ1178656.1"/>
    <property type="molecule type" value="Genomic_DNA"/>
</dbReference>
<proteinExistence type="predicted"/>
<gene>
    <name evidence="2" type="ORF">NDU88_003898</name>
</gene>
<reference evidence="2" key="1">
    <citation type="journal article" date="2022" name="bioRxiv">
        <title>Sequencing and chromosome-scale assembly of the giantPleurodeles waltlgenome.</title>
        <authorList>
            <person name="Brown T."/>
            <person name="Elewa A."/>
            <person name="Iarovenko S."/>
            <person name="Subramanian E."/>
            <person name="Araus A.J."/>
            <person name="Petzold A."/>
            <person name="Susuki M."/>
            <person name="Suzuki K.-i.T."/>
            <person name="Hayashi T."/>
            <person name="Toyoda A."/>
            <person name="Oliveira C."/>
            <person name="Osipova E."/>
            <person name="Leigh N.D."/>
            <person name="Simon A."/>
            <person name="Yun M.H."/>
        </authorList>
    </citation>
    <scope>NUCLEOTIDE SEQUENCE</scope>
    <source>
        <strain evidence="2">20211129_DDA</strain>
        <tissue evidence="2">Liver</tissue>
    </source>
</reference>
<evidence type="ECO:0000313" key="2">
    <source>
        <dbReference type="EMBL" id="KAJ1178656.1"/>
    </source>
</evidence>
<comment type="caution">
    <text evidence="2">The sequence shown here is derived from an EMBL/GenBank/DDBJ whole genome shotgun (WGS) entry which is preliminary data.</text>
</comment>
<organism evidence="2 3">
    <name type="scientific">Pleurodeles waltl</name>
    <name type="common">Iberian ribbed newt</name>
    <dbReference type="NCBI Taxonomy" id="8319"/>
    <lineage>
        <taxon>Eukaryota</taxon>
        <taxon>Metazoa</taxon>
        <taxon>Chordata</taxon>
        <taxon>Craniata</taxon>
        <taxon>Vertebrata</taxon>
        <taxon>Euteleostomi</taxon>
        <taxon>Amphibia</taxon>
        <taxon>Batrachia</taxon>
        <taxon>Caudata</taxon>
        <taxon>Salamandroidea</taxon>
        <taxon>Salamandridae</taxon>
        <taxon>Pleurodelinae</taxon>
        <taxon>Pleurodeles</taxon>
    </lineage>
</organism>
<accession>A0AAV7TQX2</accession>